<organism evidence="1 2">
    <name type="scientific">Bacteroides fragilis str. 3783N1-6</name>
    <dbReference type="NCBI Taxonomy" id="1339310"/>
    <lineage>
        <taxon>Bacteria</taxon>
        <taxon>Pseudomonadati</taxon>
        <taxon>Bacteroidota</taxon>
        <taxon>Bacteroidia</taxon>
        <taxon>Bacteroidales</taxon>
        <taxon>Bacteroidaceae</taxon>
        <taxon>Bacteroides</taxon>
    </lineage>
</organism>
<evidence type="ECO:0000313" key="2">
    <source>
        <dbReference type="Proteomes" id="UP000021175"/>
    </source>
</evidence>
<evidence type="ECO:0000313" key="1">
    <source>
        <dbReference type="EMBL" id="EYB08348.1"/>
    </source>
</evidence>
<dbReference type="AlphaFoldDB" id="A0AB73AH42"/>
<reference evidence="1 2" key="1">
    <citation type="submission" date="2014-02" db="EMBL/GenBank/DDBJ databases">
        <authorList>
            <person name="Sears C."/>
            <person name="Carroll K."/>
            <person name="Sack B.R."/>
            <person name="Qadri F."/>
            <person name="Myers L.L."/>
            <person name="Chung G.-T."/>
            <person name="Escheverria P."/>
            <person name="Fraser C.M."/>
            <person name="Sadzewicz L."/>
            <person name="Shefchek K.A."/>
            <person name="Tallon L."/>
            <person name="Das S.P."/>
            <person name="Daugherty S."/>
            <person name="Mongodin E.F."/>
        </authorList>
    </citation>
    <scope>NUCLEOTIDE SEQUENCE [LARGE SCALE GENOMIC DNA]</scope>
    <source>
        <strain evidence="1 2">3783N1-6</strain>
    </source>
</reference>
<proteinExistence type="predicted"/>
<dbReference type="EMBL" id="JGEU01000043">
    <property type="protein sequence ID" value="EYB08348.1"/>
    <property type="molecule type" value="Genomic_DNA"/>
</dbReference>
<protein>
    <submittedName>
        <fullName evidence="1">Uncharacterized protein</fullName>
    </submittedName>
</protein>
<accession>A0AB73AH42</accession>
<comment type="caution">
    <text evidence="1">The sequence shown here is derived from an EMBL/GenBank/DDBJ whole genome shotgun (WGS) entry which is preliminary data.</text>
</comment>
<name>A0AB73AH42_BACFG</name>
<gene>
    <name evidence="1" type="ORF">M119_3578</name>
</gene>
<sequence length="39" mass="4422">MNAYDHYHCNTADDVEPDDTIVGDRVLNHDICALSFGQR</sequence>
<dbReference type="Proteomes" id="UP000021175">
    <property type="component" value="Unassembled WGS sequence"/>
</dbReference>